<reference evidence="4 5" key="1">
    <citation type="submission" date="2018-05" db="EMBL/GenBank/DDBJ databases">
        <title>Genome sequencing and assembly of the regulated plant pathogen Lachnellula willkommii and related sister species for the development of diagnostic species identification markers.</title>
        <authorList>
            <person name="Giroux E."/>
            <person name="Bilodeau G."/>
        </authorList>
    </citation>
    <scope>NUCLEOTIDE SEQUENCE [LARGE SCALE GENOMIC DNA]</scope>
    <source>
        <strain evidence="4 5">CBS 268.59</strain>
    </source>
</reference>
<dbReference type="InterPro" id="IPR056227">
    <property type="entry name" value="TMD0_ABC"/>
</dbReference>
<evidence type="ECO:0000256" key="1">
    <source>
        <dbReference type="ARBA" id="ARBA00004141"/>
    </source>
</evidence>
<evidence type="ECO:0000313" key="4">
    <source>
        <dbReference type="EMBL" id="TVY53107.1"/>
    </source>
</evidence>
<accession>A0A8T9BQG2</accession>
<comment type="caution">
    <text evidence="4">The sequence shown here is derived from an EMBL/GenBank/DDBJ whole genome shotgun (WGS) entry which is preliminary data.</text>
</comment>
<feature type="transmembrane region" description="Helical" evidence="2">
    <location>
        <begin position="103"/>
        <end position="124"/>
    </location>
</feature>
<sequence>MLCSNRPEGFGPHSPLSSPIPTTCFTDTIIIPLPIWLALFLLPLLLALSLHHRKANFDPSTAHLRSTHAKNWAFILVQTIYYVLIICNILMQTLEIVRLELIHFGIGLLPFTYVGLLLGALLHFSEGVRGRVRGWVALNAVLWLGGMAVCVVKVVGLVKEGINGRKGSKYPVSDQVID</sequence>
<keyword evidence="2" id="KW-0812">Transmembrane</keyword>
<gene>
    <name evidence="4" type="ORF">LSUE1_G010173</name>
</gene>
<keyword evidence="5" id="KW-1185">Reference proteome</keyword>
<feature type="non-terminal residue" evidence="4">
    <location>
        <position position="1"/>
    </location>
</feature>
<keyword evidence="2" id="KW-0472">Membrane</keyword>
<proteinExistence type="predicted"/>
<feature type="domain" description="ABC transporter TMD0" evidence="3">
    <location>
        <begin position="2"/>
        <end position="159"/>
    </location>
</feature>
<keyword evidence="2" id="KW-1133">Transmembrane helix</keyword>
<feature type="transmembrane region" description="Helical" evidence="2">
    <location>
        <begin position="71"/>
        <end position="91"/>
    </location>
</feature>
<protein>
    <recommendedName>
        <fullName evidence="3">ABC transporter TMD0 domain-containing protein</fullName>
    </recommendedName>
</protein>
<dbReference type="Proteomes" id="UP000469558">
    <property type="component" value="Unassembled WGS sequence"/>
</dbReference>
<organism evidence="4 5">
    <name type="scientific">Lachnellula suecica</name>
    <dbReference type="NCBI Taxonomy" id="602035"/>
    <lineage>
        <taxon>Eukaryota</taxon>
        <taxon>Fungi</taxon>
        <taxon>Dikarya</taxon>
        <taxon>Ascomycota</taxon>
        <taxon>Pezizomycotina</taxon>
        <taxon>Leotiomycetes</taxon>
        <taxon>Helotiales</taxon>
        <taxon>Lachnaceae</taxon>
        <taxon>Lachnellula</taxon>
    </lineage>
</organism>
<evidence type="ECO:0000256" key="2">
    <source>
        <dbReference type="SAM" id="Phobius"/>
    </source>
</evidence>
<dbReference type="GO" id="GO:0016020">
    <property type="term" value="C:membrane"/>
    <property type="evidence" value="ECO:0007669"/>
    <property type="project" value="UniProtKB-SubCell"/>
</dbReference>
<dbReference type="Pfam" id="PF24357">
    <property type="entry name" value="TMD0_ABC"/>
    <property type="match status" value="1"/>
</dbReference>
<dbReference type="OrthoDB" id="5399848at2759"/>
<evidence type="ECO:0000313" key="5">
    <source>
        <dbReference type="Proteomes" id="UP000469558"/>
    </source>
</evidence>
<feature type="transmembrane region" description="Helical" evidence="2">
    <location>
        <begin position="29"/>
        <end position="50"/>
    </location>
</feature>
<evidence type="ECO:0000259" key="3">
    <source>
        <dbReference type="Pfam" id="PF24357"/>
    </source>
</evidence>
<feature type="transmembrane region" description="Helical" evidence="2">
    <location>
        <begin position="136"/>
        <end position="158"/>
    </location>
</feature>
<dbReference type="EMBL" id="QGMK01003348">
    <property type="protein sequence ID" value="TVY53107.1"/>
    <property type="molecule type" value="Genomic_DNA"/>
</dbReference>
<dbReference type="AlphaFoldDB" id="A0A8T9BQG2"/>
<comment type="subcellular location">
    <subcellularLocation>
        <location evidence="1">Membrane</location>
        <topology evidence="1">Multi-pass membrane protein</topology>
    </subcellularLocation>
</comment>
<name>A0A8T9BQG2_9HELO</name>